<reference evidence="1 2" key="1">
    <citation type="journal article" date="2016" name="Nat. Commun.">
        <title>Thousands of microbial genomes shed light on interconnected biogeochemical processes in an aquifer system.</title>
        <authorList>
            <person name="Anantharaman K."/>
            <person name="Brown C.T."/>
            <person name="Hug L.A."/>
            <person name="Sharon I."/>
            <person name="Castelle C.J."/>
            <person name="Probst A.J."/>
            <person name="Thomas B.C."/>
            <person name="Singh A."/>
            <person name="Wilkins M.J."/>
            <person name="Karaoz U."/>
            <person name="Brodie E.L."/>
            <person name="Williams K.H."/>
            <person name="Hubbard S.S."/>
            <person name="Banfield J.F."/>
        </authorList>
    </citation>
    <scope>NUCLEOTIDE SEQUENCE [LARGE SCALE GENOMIC DNA]</scope>
</reference>
<proteinExistence type="predicted"/>
<dbReference type="AlphaFoldDB" id="A0A1G2KUK0"/>
<evidence type="ECO:0000313" key="2">
    <source>
        <dbReference type="Proteomes" id="UP000177177"/>
    </source>
</evidence>
<dbReference type="Gene3D" id="3.30.2310.20">
    <property type="entry name" value="RelE-like"/>
    <property type="match status" value="1"/>
</dbReference>
<evidence type="ECO:0008006" key="3">
    <source>
        <dbReference type="Google" id="ProtNLM"/>
    </source>
</evidence>
<dbReference type="Proteomes" id="UP000177177">
    <property type="component" value="Unassembled WGS sequence"/>
</dbReference>
<comment type="caution">
    <text evidence="1">The sequence shown here is derived from an EMBL/GenBank/DDBJ whole genome shotgun (WGS) entry which is preliminary data.</text>
</comment>
<dbReference type="EMBL" id="MHQN01000024">
    <property type="protein sequence ID" value="OHA03118.1"/>
    <property type="molecule type" value="Genomic_DNA"/>
</dbReference>
<gene>
    <name evidence="1" type="ORF">A3C92_02165</name>
</gene>
<evidence type="ECO:0000313" key="1">
    <source>
        <dbReference type="EMBL" id="OHA03118.1"/>
    </source>
</evidence>
<accession>A0A1G2KUK0</accession>
<dbReference type="InterPro" id="IPR035093">
    <property type="entry name" value="RelE/ParE_toxin_dom_sf"/>
</dbReference>
<sequence length="93" mass="11174">MAYSIRPLVSFEKVFARLPRNDQRRIAEKIEYRAAHPEIIGSPMTNLPPDLRGLHKMRAGDWRIFFWVDSSKRELTLYDIDRRDKAYKNLLRR</sequence>
<protein>
    <recommendedName>
        <fullName evidence="3">Addiction module toxin RelE</fullName>
    </recommendedName>
</protein>
<organism evidence="1 2">
    <name type="scientific">Candidatus Sungbacteria bacterium RIFCSPHIGHO2_02_FULL_53_17</name>
    <dbReference type="NCBI Taxonomy" id="1802275"/>
    <lineage>
        <taxon>Bacteria</taxon>
        <taxon>Candidatus Sungiibacteriota</taxon>
    </lineage>
</organism>
<name>A0A1G2KUK0_9BACT</name>
<dbReference type="SUPFAM" id="SSF143011">
    <property type="entry name" value="RelE-like"/>
    <property type="match status" value="1"/>
</dbReference>